<proteinExistence type="predicted"/>
<keyword evidence="3" id="KW-1185">Reference proteome</keyword>
<gene>
    <name evidence="2" type="ORF">J7W16_11775</name>
</gene>
<comment type="caution">
    <text evidence="2">The sequence shown here is derived from an EMBL/GenBank/DDBJ whole genome shotgun (WGS) entry which is preliminary data.</text>
</comment>
<name>A0A940WWD1_9BACI</name>
<feature type="domain" description="ASCH" evidence="1">
    <location>
        <begin position="27"/>
        <end position="145"/>
    </location>
</feature>
<evidence type="ECO:0000259" key="1">
    <source>
        <dbReference type="SMART" id="SM01022"/>
    </source>
</evidence>
<dbReference type="Proteomes" id="UP000678228">
    <property type="component" value="Unassembled WGS sequence"/>
</dbReference>
<protein>
    <submittedName>
        <fullName evidence="2">ASCH domain-containing protein</fullName>
    </submittedName>
</protein>
<dbReference type="RefSeq" id="WP_210597500.1">
    <property type="nucleotide sequence ID" value="NZ_JAGKSQ010000004.1"/>
</dbReference>
<sequence>MNNKAQQFFNEFCLIANKKGIECKEAFQFGTSADWLSSLVVENKKTATTSAFLFYELENEALPKVGEYNIVLDAQEEPVSVIQIQSVEVVPMNEVTEEFALAEGEGDYRYWWEAHETFFTGLLKENNMEFSPEMLVVCERFTNVYSKKQLNKMESSIVRLGSS</sequence>
<dbReference type="Gene3D" id="3.10.400.10">
    <property type="entry name" value="Sulfate adenylyltransferase"/>
    <property type="match status" value="1"/>
</dbReference>
<dbReference type="CDD" id="cd06553">
    <property type="entry name" value="ASCH_Ef3133_like"/>
    <property type="match status" value="1"/>
</dbReference>
<dbReference type="EMBL" id="JAGKSQ010000004">
    <property type="protein sequence ID" value="MBP3951812.1"/>
    <property type="molecule type" value="Genomic_DNA"/>
</dbReference>
<dbReference type="SMART" id="SM01022">
    <property type="entry name" value="ASCH"/>
    <property type="match status" value="1"/>
</dbReference>
<evidence type="ECO:0000313" key="3">
    <source>
        <dbReference type="Proteomes" id="UP000678228"/>
    </source>
</evidence>
<dbReference type="PANTHER" id="PTHR39203">
    <property type="entry name" value="CYTOPLASMIC PROTEIN-RELATED"/>
    <property type="match status" value="1"/>
</dbReference>
<dbReference type="PIRSF" id="PIRSF021320">
    <property type="entry name" value="DUF984"/>
    <property type="match status" value="1"/>
</dbReference>
<dbReference type="InterPro" id="IPR007374">
    <property type="entry name" value="ASCH_domain"/>
</dbReference>
<reference evidence="2" key="1">
    <citation type="submission" date="2021-03" db="EMBL/GenBank/DDBJ databases">
        <title>Bacillus suaedae sp. nov., isolated from Suaeda aralocaspica.</title>
        <authorList>
            <person name="Lei R.F.R."/>
        </authorList>
    </citation>
    <scope>NUCLEOTIDE SEQUENCE</scope>
    <source>
        <strain evidence="2">YZJH907-2</strain>
    </source>
</reference>
<accession>A0A940WWD1</accession>
<dbReference type="InterPro" id="IPR009326">
    <property type="entry name" value="DUF984"/>
</dbReference>
<evidence type="ECO:0000313" key="2">
    <source>
        <dbReference type="EMBL" id="MBP3951812.1"/>
    </source>
</evidence>
<dbReference type="Pfam" id="PF04266">
    <property type="entry name" value="ASCH"/>
    <property type="match status" value="1"/>
</dbReference>
<organism evidence="2 3">
    <name type="scientific">Halalkalibacter suaedae</name>
    <dbReference type="NCBI Taxonomy" id="2822140"/>
    <lineage>
        <taxon>Bacteria</taxon>
        <taxon>Bacillati</taxon>
        <taxon>Bacillota</taxon>
        <taxon>Bacilli</taxon>
        <taxon>Bacillales</taxon>
        <taxon>Bacillaceae</taxon>
        <taxon>Halalkalibacter</taxon>
    </lineage>
</organism>
<dbReference type="PANTHER" id="PTHR39203:SF1">
    <property type="entry name" value="CYTOPLASMIC PROTEIN"/>
    <property type="match status" value="1"/>
</dbReference>
<dbReference type="AlphaFoldDB" id="A0A940WWD1"/>
<dbReference type="InterPro" id="IPR015947">
    <property type="entry name" value="PUA-like_sf"/>
</dbReference>
<dbReference type="SUPFAM" id="SSF88697">
    <property type="entry name" value="PUA domain-like"/>
    <property type="match status" value="1"/>
</dbReference>